<name>W2IQ01_PHYNI</name>
<accession>W2IQ01</accession>
<gene>
    <name evidence="2" type="ORF">L916_11804</name>
</gene>
<dbReference type="VEuPathDB" id="FungiDB:PPTG_24912"/>
<reference evidence="2" key="1">
    <citation type="submission" date="2013-11" db="EMBL/GenBank/DDBJ databases">
        <title>The Genome Sequence of Phytophthora parasitica CJ05E6.</title>
        <authorList>
            <consortium name="The Broad Institute Genomics Platform"/>
            <person name="Russ C."/>
            <person name="Tyler B."/>
            <person name="Panabieres F."/>
            <person name="Shan W."/>
            <person name="Tripathy S."/>
            <person name="Grunwald N."/>
            <person name="Machado M."/>
            <person name="Johnson C.S."/>
            <person name="Arredondo F."/>
            <person name="Hong C."/>
            <person name="Coffey M."/>
            <person name="Young S.K."/>
            <person name="Zeng Q."/>
            <person name="Gargeya S."/>
            <person name="Fitzgerald M."/>
            <person name="Abouelleil A."/>
            <person name="Alvarado L."/>
            <person name="Chapman S.B."/>
            <person name="Gainer-Dewar J."/>
            <person name="Goldberg J."/>
            <person name="Griggs A."/>
            <person name="Gujja S."/>
            <person name="Hansen M."/>
            <person name="Howarth C."/>
            <person name="Imamovic A."/>
            <person name="Ireland A."/>
            <person name="Larimer J."/>
            <person name="McCowan C."/>
            <person name="Murphy C."/>
            <person name="Pearson M."/>
            <person name="Poon T.W."/>
            <person name="Priest M."/>
            <person name="Roberts A."/>
            <person name="Saif S."/>
            <person name="Shea T."/>
            <person name="Sykes S."/>
            <person name="Wortman J."/>
            <person name="Nusbaum C."/>
            <person name="Birren B."/>
        </authorList>
    </citation>
    <scope>NUCLEOTIDE SEQUENCE [LARGE SCALE GENOMIC DNA]</scope>
    <source>
        <strain evidence="2">CJ05E6</strain>
    </source>
</reference>
<dbReference type="Proteomes" id="UP000053864">
    <property type="component" value="Unassembled WGS sequence"/>
</dbReference>
<evidence type="ECO:0000256" key="1">
    <source>
        <dbReference type="SAM" id="MobiDB-lite"/>
    </source>
</evidence>
<dbReference type="EMBL" id="KI673851">
    <property type="protein sequence ID" value="ETL36191.1"/>
    <property type="molecule type" value="Genomic_DNA"/>
</dbReference>
<dbReference type="AlphaFoldDB" id="W2IQ01"/>
<sequence>MASDVIDVATSDSEHEEGAEDGSSSYQLKPSRLPKFPILIEKETTKENVPGVVSTCLNQNGVYNWNGTLSDGSTRLLECQELVEAIHFANTTGIAPE</sequence>
<protein>
    <submittedName>
        <fullName evidence="2">Uncharacterized protein</fullName>
    </submittedName>
</protein>
<feature type="region of interest" description="Disordered" evidence="1">
    <location>
        <begin position="1"/>
        <end position="29"/>
    </location>
</feature>
<proteinExistence type="predicted"/>
<evidence type="ECO:0000313" key="2">
    <source>
        <dbReference type="EMBL" id="ETL36191.1"/>
    </source>
</evidence>
<organism evidence="2">
    <name type="scientific">Phytophthora nicotianae</name>
    <name type="common">Potato buckeye rot agent</name>
    <name type="synonym">Phytophthora parasitica</name>
    <dbReference type="NCBI Taxonomy" id="4792"/>
    <lineage>
        <taxon>Eukaryota</taxon>
        <taxon>Sar</taxon>
        <taxon>Stramenopiles</taxon>
        <taxon>Oomycota</taxon>
        <taxon>Peronosporomycetes</taxon>
        <taxon>Peronosporales</taxon>
        <taxon>Peronosporaceae</taxon>
        <taxon>Phytophthora</taxon>
    </lineage>
</organism>